<keyword evidence="8 11" id="KW-0233">DNA recombination</keyword>
<dbReference type="OrthoDB" id="24645at2759"/>
<evidence type="ECO:0000256" key="8">
    <source>
        <dbReference type="ARBA" id="ARBA00023172"/>
    </source>
</evidence>
<keyword evidence="1 11" id="KW-0540">Nuclease</keyword>
<dbReference type="InterPro" id="IPR000305">
    <property type="entry name" value="GIY-YIG_endonuc"/>
</dbReference>
<dbReference type="Pfam" id="PF01541">
    <property type="entry name" value="GIY-YIG"/>
    <property type="match status" value="1"/>
</dbReference>
<evidence type="ECO:0000313" key="14">
    <source>
        <dbReference type="RefSeq" id="XP_034236784.1"/>
    </source>
</evidence>
<dbReference type="PROSITE" id="PS50164">
    <property type="entry name" value="GIY_YIG"/>
    <property type="match status" value="1"/>
</dbReference>
<comment type="function">
    <text evidence="11">Catalytic subunit of a heterodimeric structure-specific endonuclease that resolves DNA secondary structures generated during DNA repair and recombination. Has endonuclease activity towards branched DNA substrates, introducing single-strand cuts in duplex DNA close to junctions with ss-DNA.</text>
</comment>
<evidence type="ECO:0000256" key="11">
    <source>
        <dbReference type="HAMAP-Rule" id="MF_03100"/>
    </source>
</evidence>
<comment type="similarity">
    <text evidence="11">Belongs to the SLX1 family.</text>
</comment>
<dbReference type="GO" id="GO:0000724">
    <property type="term" value="P:double-strand break repair via homologous recombination"/>
    <property type="evidence" value="ECO:0007669"/>
    <property type="project" value="TreeGrafter"/>
</dbReference>
<evidence type="ECO:0000256" key="5">
    <source>
        <dbReference type="ARBA" id="ARBA00022771"/>
    </source>
</evidence>
<evidence type="ECO:0000259" key="12">
    <source>
        <dbReference type="PROSITE" id="PS50164"/>
    </source>
</evidence>
<evidence type="ECO:0000313" key="13">
    <source>
        <dbReference type="Proteomes" id="UP000515158"/>
    </source>
</evidence>
<dbReference type="FunFam" id="3.40.1440.10:FF:000008">
    <property type="entry name" value="Structure-specific endonuclease subunit SLX1 homolog"/>
    <property type="match status" value="1"/>
</dbReference>
<evidence type="ECO:0000256" key="2">
    <source>
        <dbReference type="ARBA" id="ARBA00022723"/>
    </source>
</evidence>
<evidence type="ECO:0000256" key="10">
    <source>
        <dbReference type="ARBA" id="ARBA00023242"/>
    </source>
</evidence>
<keyword evidence="2" id="KW-0479">Metal-binding</keyword>
<dbReference type="InterPro" id="IPR048749">
    <property type="entry name" value="SLX1_C"/>
</dbReference>
<name>A0A6P8ZKA9_THRPL</name>
<evidence type="ECO:0000256" key="7">
    <source>
        <dbReference type="ARBA" id="ARBA00022833"/>
    </source>
</evidence>
<comment type="subcellular location">
    <subcellularLocation>
        <location evidence="11">Nucleus</location>
    </subcellularLocation>
</comment>
<feature type="domain" description="GIY-YIG" evidence="12">
    <location>
        <begin position="15"/>
        <end position="102"/>
    </location>
</feature>
<dbReference type="InterPro" id="IPR027520">
    <property type="entry name" value="Slx1"/>
</dbReference>
<comment type="caution">
    <text evidence="11">Lacks conserved residue(s) required for the propagation of feature annotation.</text>
</comment>
<keyword evidence="3 11" id="KW-0255">Endonuclease</keyword>
<dbReference type="CDD" id="cd10455">
    <property type="entry name" value="GIY-YIG_SLX1"/>
    <property type="match status" value="1"/>
</dbReference>
<dbReference type="AlphaFoldDB" id="A0A6P8ZKA9"/>
<accession>A0A6P8ZKA9</accession>
<dbReference type="Gene3D" id="3.40.1440.10">
    <property type="entry name" value="GIY-YIG endonuclease"/>
    <property type="match status" value="1"/>
</dbReference>
<evidence type="ECO:0000256" key="4">
    <source>
        <dbReference type="ARBA" id="ARBA00022763"/>
    </source>
</evidence>
<dbReference type="GO" id="GO:0033557">
    <property type="term" value="C:Slx1-Slx4 complex"/>
    <property type="evidence" value="ECO:0007669"/>
    <property type="project" value="UniProtKB-UniRule"/>
</dbReference>
<dbReference type="InParanoid" id="A0A6P8ZKA9"/>
<dbReference type="RefSeq" id="XP_034236784.1">
    <property type="nucleotide sequence ID" value="XM_034380893.1"/>
</dbReference>
<dbReference type="GO" id="GO:0017108">
    <property type="term" value="F:5'-flap endonuclease activity"/>
    <property type="evidence" value="ECO:0007669"/>
    <property type="project" value="InterPro"/>
</dbReference>
<dbReference type="GO" id="GO:0008821">
    <property type="term" value="F:crossover junction DNA endonuclease activity"/>
    <property type="evidence" value="ECO:0007669"/>
    <property type="project" value="TreeGrafter"/>
</dbReference>
<evidence type="ECO:0000256" key="9">
    <source>
        <dbReference type="ARBA" id="ARBA00023204"/>
    </source>
</evidence>
<dbReference type="InterPro" id="IPR050381">
    <property type="entry name" value="SLX1_endonuclease"/>
</dbReference>
<dbReference type="Proteomes" id="UP000515158">
    <property type="component" value="Unplaced"/>
</dbReference>
<reference evidence="14" key="1">
    <citation type="submission" date="2025-08" db="UniProtKB">
        <authorList>
            <consortium name="RefSeq"/>
        </authorList>
    </citation>
    <scope>IDENTIFICATION</scope>
    <source>
        <tissue evidence="14">Total insect</tissue>
    </source>
</reference>
<dbReference type="Gene3D" id="3.30.40.10">
    <property type="entry name" value="Zinc/RING finger domain, C3HC4 (zinc finger)"/>
    <property type="match status" value="1"/>
</dbReference>
<dbReference type="HAMAP" id="MF_03100">
    <property type="entry name" value="Endonuc_su_Slx1"/>
    <property type="match status" value="1"/>
</dbReference>
<dbReference type="EC" id="3.1.-.-" evidence="11"/>
<organism evidence="14">
    <name type="scientific">Thrips palmi</name>
    <name type="common">Melon thrips</name>
    <dbReference type="NCBI Taxonomy" id="161013"/>
    <lineage>
        <taxon>Eukaryota</taxon>
        <taxon>Metazoa</taxon>
        <taxon>Ecdysozoa</taxon>
        <taxon>Arthropoda</taxon>
        <taxon>Hexapoda</taxon>
        <taxon>Insecta</taxon>
        <taxon>Pterygota</taxon>
        <taxon>Neoptera</taxon>
        <taxon>Paraneoptera</taxon>
        <taxon>Thysanoptera</taxon>
        <taxon>Terebrantia</taxon>
        <taxon>Thripoidea</taxon>
        <taxon>Thripidae</taxon>
        <taxon>Thrips</taxon>
    </lineage>
</organism>
<dbReference type="GeneID" id="117642590"/>
<dbReference type="PANTHER" id="PTHR20208">
    <property type="entry name" value="STRUCTURE-SPECIFIC ENDONUCLEASE SUBUNIT SLX1"/>
    <property type="match status" value="1"/>
</dbReference>
<evidence type="ECO:0000256" key="3">
    <source>
        <dbReference type="ARBA" id="ARBA00022759"/>
    </source>
</evidence>
<dbReference type="PANTHER" id="PTHR20208:SF10">
    <property type="entry name" value="STRUCTURE-SPECIFIC ENDONUCLEASE SUBUNIT SLX1"/>
    <property type="match status" value="1"/>
</dbReference>
<dbReference type="GO" id="GO:0008270">
    <property type="term" value="F:zinc ion binding"/>
    <property type="evidence" value="ECO:0007669"/>
    <property type="project" value="UniProtKB-KW"/>
</dbReference>
<keyword evidence="10 11" id="KW-0539">Nucleus</keyword>
<sequence length="276" mass="31722">MGRKAKTLTGDVIESFFGVYLLVSASTNPRYKGRTYIGFTVDPNRRIQQHNLGKEKGGAWRTSDKGPWDMVLIIHGFPNDISALRFEWAWQHPQRSRRLRNVTRKTRKESSFEYALRVVSQMLCVGPWCRLPLSIRWLLPDRARDFPGGNTPPMHMAICHGPVVSKKIASKEADDDLFEEFSSILCYICKSPCLKDNTMQCLLRDCNVETHAVCLAKHFLRDEPDQFVPVEGSCPKCFTSFLWGDLVRKKKGCYQQLGEDNNVCNISEYDFEMPDF</sequence>
<dbReference type="CTD" id="40578"/>
<keyword evidence="4 11" id="KW-0227">DNA damage</keyword>
<comment type="subunit">
    <text evidence="11">Forms a heterodimer with a member of the SLX4 family.</text>
</comment>
<proteinExistence type="inferred from homology"/>
<dbReference type="FunCoup" id="A0A6P8ZKA9">
    <property type="interactions" value="796"/>
</dbReference>
<keyword evidence="6 11" id="KW-0378">Hydrolase</keyword>
<keyword evidence="9 11" id="KW-0234">DNA repair</keyword>
<dbReference type="InterPro" id="IPR035901">
    <property type="entry name" value="GIY-YIG_endonuc_sf"/>
</dbReference>
<dbReference type="KEGG" id="tpal:117642590"/>
<protein>
    <recommendedName>
        <fullName evidence="11">Structure-specific endonuclease subunit SLX1 homolog</fullName>
        <ecNumber evidence="11">3.1.-.-</ecNumber>
    </recommendedName>
</protein>
<gene>
    <name evidence="14" type="primary">LOC117642590</name>
</gene>
<evidence type="ECO:0000256" key="6">
    <source>
        <dbReference type="ARBA" id="ARBA00022801"/>
    </source>
</evidence>
<dbReference type="Pfam" id="PF21202">
    <property type="entry name" value="SLX1_C"/>
    <property type="match status" value="1"/>
</dbReference>
<keyword evidence="5" id="KW-0863">Zinc-finger</keyword>
<keyword evidence="7" id="KW-0862">Zinc</keyword>
<comment type="cofactor">
    <cofactor evidence="11">
        <name>a divalent metal cation</name>
        <dbReference type="ChEBI" id="CHEBI:60240"/>
    </cofactor>
</comment>
<dbReference type="InterPro" id="IPR013083">
    <property type="entry name" value="Znf_RING/FYVE/PHD"/>
</dbReference>
<evidence type="ECO:0000256" key="1">
    <source>
        <dbReference type="ARBA" id="ARBA00022722"/>
    </source>
</evidence>
<keyword evidence="13" id="KW-1185">Reference proteome</keyword>